<comment type="caution">
    <text evidence="2">The sequence shown here is derived from an EMBL/GenBank/DDBJ whole genome shotgun (WGS) entry which is preliminary data.</text>
</comment>
<proteinExistence type="predicted"/>
<feature type="region of interest" description="Disordered" evidence="1">
    <location>
        <begin position="1"/>
        <end position="21"/>
    </location>
</feature>
<accession>A0A392R8K8</accession>
<organism evidence="2 3">
    <name type="scientific">Trifolium medium</name>
    <dbReference type="NCBI Taxonomy" id="97028"/>
    <lineage>
        <taxon>Eukaryota</taxon>
        <taxon>Viridiplantae</taxon>
        <taxon>Streptophyta</taxon>
        <taxon>Embryophyta</taxon>
        <taxon>Tracheophyta</taxon>
        <taxon>Spermatophyta</taxon>
        <taxon>Magnoliopsida</taxon>
        <taxon>eudicotyledons</taxon>
        <taxon>Gunneridae</taxon>
        <taxon>Pentapetalae</taxon>
        <taxon>rosids</taxon>
        <taxon>fabids</taxon>
        <taxon>Fabales</taxon>
        <taxon>Fabaceae</taxon>
        <taxon>Papilionoideae</taxon>
        <taxon>50 kb inversion clade</taxon>
        <taxon>NPAAA clade</taxon>
        <taxon>Hologalegina</taxon>
        <taxon>IRL clade</taxon>
        <taxon>Trifolieae</taxon>
        <taxon>Trifolium</taxon>
    </lineage>
</organism>
<name>A0A392R8K8_9FABA</name>
<sequence length="83" mass="9566">MIFTLSSLAHRPSKAGHQEDRDVEGRVAMHIWCIWQNRKDAVWNKHSVSAVHIGQQSVIAWQNWCAAKQHQPCIIQQPQAQEN</sequence>
<feature type="non-terminal residue" evidence="2">
    <location>
        <position position="83"/>
    </location>
</feature>
<reference evidence="2 3" key="1">
    <citation type="journal article" date="2018" name="Front. Plant Sci.">
        <title>Red Clover (Trifolium pratense) and Zigzag Clover (T. medium) - A Picture of Genomic Similarities and Differences.</title>
        <authorList>
            <person name="Dluhosova J."/>
            <person name="Istvanek J."/>
            <person name="Nedelnik J."/>
            <person name="Repkova J."/>
        </authorList>
    </citation>
    <scope>NUCLEOTIDE SEQUENCE [LARGE SCALE GENOMIC DNA]</scope>
    <source>
        <strain evidence="3">cv. 10/8</strain>
        <tissue evidence="2">Leaf</tissue>
    </source>
</reference>
<evidence type="ECO:0000313" key="3">
    <source>
        <dbReference type="Proteomes" id="UP000265520"/>
    </source>
</evidence>
<evidence type="ECO:0000313" key="2">
    <source>
        <dbReference type="EMBL" id="MCI32968.1"/>
    </source>
</evidence>
<dbReference type="AlphaFoldDB" id="A0A392R8K8"/>
<protein>
    <submittedName>
        <fullName evidence="2">Uncharacterized protein</fullName>
    </submittedName>
</protein>
<keyword evidence="3" id="KW-1185">Reference proteome</keyword>
<evidence type="ECO:0000256" key="1">
    <source>
        <dbReference type="SAM" id="MobiDB-lite"/>
    </source>
</evidence>
<dbReference type="Proteomes" id="UP000265520">
    <property type="component" value="Unassembled WGS sequence"/>
</dbReference>
<dbReference type="EMBL" id="LXQA010200318">
    <property type="protein sequence ID" value="MCI32968.1"/>
    <property type="molecule type" value="Genomic_DNA"/>
</dbReference>